<evidence type="ECO:0000256" key="1">
    <source>
        <dbReference type="ARBA" id="ARBA00001913"/>
    </source>
</evidence>
<feature type="site" description="Important for catalytic activity" evidence="20">
    <location>
        <position position="264"/>
    </location>
</feature>
<feature type="domain" description="Transketolase-like pyrimidine-binding" evidence="22">
    <location>
        <begin position="354"/>
        <end position="525"/>
    </location>
</feature>
<comment type="subunit">
    <text evidence="6 21">Homodimer.</text>
</comment>
<comment type="cofactor">
    <cofactor evidence="3">
        <name>Co(2+)</name>
        <dbReference type="ChEBI" id="CHEBI:48828"/>
    </cofactor>
</comment>
<evidence type="ECO:0000256" key="9">
    <source>
        <dbReference type="ARBA" id="ARBA00022679"/>
    </source>
</evidence>
<dbReference type="InterPro" id="IPR020826">
    <property type="entry name" value="Transketolase_BS"/>
</dbReference>
<evidence type="ECO:0000256" key="14">
    <source>
        <dbReference type="ARBA" id="ARBA00049473"/>
    </source>
</evidence>
<feature type="site" description="Important for catalytic activity" evidence="20">
    <location>
        <position position="30"/>
    </location>
</feature>
<comment type="cofactor">
    <cofactor evidence="21">
        <name>Mg(2+)</name>
        <dbReference type="ChEBI" id="CHEBI:18420"/>
    </cofactor>
    <cofactor evidence="21">
        <name>Ca(2+)</name>
        <dbReference type="ChEBI" id="CHEBI:29108"/>
    </cofactor>
    <cofactor evidence="21">
        <name>Mn(2+)</name>
        <dbReference type="ChEBI" id="CHEBI:29035"/>
    </cofactor>
    <cofactor evidence="21">
        <name>Co(2+)</name>
        <dbReference type="ChEBI" id="CHEBI:48828"/>
    </cofactor>
    <text evidence="21">Binds 1 Mg(2+) ion per subunit. Can also utilize other divalent metal cations, such as Ca(2+), Mn(2+) and Co(2+).</text>
</comment>
<dbReference type="EMBL" id="QXQA01000002">
    <property type="protein sequence ID" value="RIX59482.1"/>
    <property type="molecule type" value="Genomic_DNA"/>
</dbReference>
<evidence type="ECO:0000256" key="8">
    <source>
        <dbReference type="ARBA" id="ARBA00016662"/>
    </source>
</evidence>
<comment type="cofactor">
    <cofactor evidence="18">
        <name>thiamine diphosphate</name>
        <dbReference type="ChEBI" id="CHEBI:58937"/>
    </cofactor>
    <text evidence="18">Binds 1 thiamine pyrophosphate per subunit. During the reaction, the substrate forms a covalent intermediate with the cofactor.</text>
</comment>
<feature type="binding site" evidence="17">
    <location>
        <position position="264"/>
    </location>
    <ligand>
        <name>substrate</name>
    </ligand>
</feature>
<feature type="binding site" evidence="17">
    <location>
        <position position="357"/>
    </location>
    <ligand>
        <name>substrate</name>
    </ligand>
</feature>
<feature type="binding site" evidence="17">
    <location>
        <position position="384"/>
    </location>
    <ligand>
        <name>substrate</name>
    </ligand>
</feature>
<feature type="binding site" evidence="18">
    <location>
        <position position="189"/>
    </location>
    <ligand>
        <name>thiamine diphosphate</name>
        <dbReference type="ChEBI" id="CHEBI:58937"/>
    </ligand>
</feature>
<dbReference type="GO" id="GO:0004802">
    <property type="term" value="F:transketolase activity"/>
    <property type="evidence" value="ECO:0007669"/>
    <property type="project" value="UniProtKB-UniRule"/>
</dbReference>
<dbReference type="InterPro" id="IPR005475">
    <property type="entry name" value="Transketolase-like_Pyr-bd"/>
</dbReference>
<feature type="binding site" evidence="19">
    <location>
        <position position="159"/>
    </location>
    <ligand>
        <name>Mg(2+)</name>
        <dbReference type="ChEBI" id="CHEBI:18420"/>
    </ligand>
</feature>
<dbReference type="RefSeq" id="WP_119598313.1">
    <property type="nucleotide sequence ID" value="NZ_QXQA01000002.1"/>
</dbReference>
<feature type="binding site" evidence="19">
    <location>
        <position position="191"/>
    </location>
    <ligand>
        <name>Mg(2+)</name>
        <dbReference type="ChEBI" id="CHEBI:18420"/>
    </ligand>
</feature>
<organism evidence="23 24">
    <name type="scientific">Paenibacillus nanensis</name>
    <dbReference type="NCBI Taxonomy" id="393251"/>
    <lineage>
        <taxon>Bacteria</taxon>
        <taxon>Bacillati</taxon>
        <taxon>Bacillota</taxon>
        <taxon>Bacilli</taxon>
        <taxon>Bacillales</taxon>
        <taxon>Paenibacillaceae</taxon>
        <taxon>Paenibacillus</taxon>
    </lineage>
</organism>
<dbReference type="SUPFAM" id="SSF52518">
    <property type="entry name" value="Thiamin diphosphate-binding fold (THDP-binding)"/>
    <property type="match status" value="2"/>
</dbReference>
<evidence type="ECO:0000256" key="19">
    <source>
        <dbReference type="PIRSR" id="PIRSR605478-4"/>
    </source>
</evidence>
<dbReference type="GO" id="GO:0006098">
    <property type="term" value="P:pentose-phosphate shunt"/>
    <property type="evidence" value="ECO:0007669"/>
    <property type="project" value="TreeGrafter"/>
</dbReference>
<dbReference type="InterPro" id="IPR033247">
    <property type="entry name" value="Transketolase_fam"/>
</dbReference>
<dbReference type="InterPro" id="IPR005474">
    <property type="entry name" value="Transketolase_N"/>
</dbReference>
<keyword evidence="11 21" id="KW-0106">Calcium</keyword>
<feature type="binding site" evidence="18">
    <location>
        <position position="264"/>
    </location>
    <ligand>
        <name>thiamine diphosphate</name>
        <dbReference type="ChEBI" id="CHEBI:58937"/>
    </ligand>
</feature>
<comment type="caution">
    <text evidence="23">The sequence shown here is derived from an EMBL/GenBank/DDBJ whole genome shotgun (WGS) entry which is preliminary data.</text>
</comment>
<dbReference type="GO" id="GO:0046872">
    <property type="term" value="F:metal ion binding"/>
    <property type="evidence" value="ECO:0007669"/>
    <property type="project" value="UniProtKB-KW"/>
</dbReference>
<proteinExistence type="inferred from homology"/>
<dbReference type="SMART" id="SM00861">
    <property type="entry name" value="Transket_pyr"/>
    <property type="match status" value="1"/>
</dbReference>
<feature type="binding site" evidence="18">
    <location>
        <begin position="118"/>
        <end position="120"/>
    </location>
    <ligand>
        <name>thiamine diphosphate</name>
        <dbReference type="ChEBI" id="CHEBI:58937"/>
    </ligand>
</feature>
<sequence>MPATKTIEQLAIDTIRTLSIDAINAANSGHPGLPMGAAPMAYALWSKHLSHNPSHSKWFNRDRFVLSAGHGSALLYSLLHLFGYQVSIEDLKQFRKLNSKTPGHPEFGHTDGVDATTGPLGQGIANAVGMAMAEAHLAAKFNRDGFPVVDHYTYALVGDGCLMEGISYEAMSMAGHMKLGKLIVLYDSNDISLDGDLNLSFGEHIQKRAESANWQYLRVEDGNNVKAIAEALEAAKRNDAQPTLIEIRTIIGYGSKAAGTNKVHGNPLGKEEAKATKAVYGWEHEEEFTVPAEVRAHFEQLKQEGAQKEAAWNELLASYEAQYPQQGKELRQAIDGKTLIDAKDILTFDSSKTISTRVASGEAINHYVKTVPSIFGGSADLSHSTMTDIKGEGKFAVDSYAGRNVYFGVREHAMGAAGNGMALHGGVKPFVSTFFVFSDYLRPSIRLAALQKLPVTYVFTHDSIAVGEDGPTHEPVEHLAALRTIPGLTVIRPSDANETASAWAYALSQNEGPVALVLSRQNLPVFEATKGNVADVAKGAYVLSETNSQPDLILIATGSEVSLAAGAKAELEKDGVSVRVVAMPSMELFNRAPEAYKQSVLPDAVTKRIAIEAGISLGWERYAGPQGKVLSIDTFGASGPGGEVLEYFGFSVSNVVKKAKELL</sequence>
<evidence type="ECO:0000259" key="22">
    <source>
        <dbReference type="SMART" id="SM00861"/>
    </source>
</evidence>
<evidence type="ECO:0000256" key="6">
    <source>
        <dbReference type="ARBA" id="ARBA00011738"/>
    </source>
</evidence>
<accession>A0A3A1VIE7</accession>
<dbReference type="OrthoDB" id="8732661at2"/>
<dbReference type="PROSITE" id="PS00802">
    <property type="entry name" value="TRANSKETOLASE_2"/>
    <property type="match status" value="1"/>
</dbReference>
<comment type="cofactor">
    <cofactor evidence="19">
        <name>Mg(2+)</name>
        <dbReference type="ChEBI" id="CHEBI:18420"/>
    </cofactor>
    <text evidence="19">Binds 1 Mg(2+) ion per subunit. Can also utilize other divalent metal cations, such as Ca(2+), Mn(2+) and Co(2+).</text>
</comment>
<evidence type="ECO:0000256" key="5">
    <source>
        <dbReference type="ARBA" id="ARBA00007131"/>
    </source>
</evidence>
<feature type="binding site" evidence="17">
    <location>
        <position position="461"/>
    </location>
    <ligand>
        <name>substrate</name>
    </ligand>
</feature>
<feature type="active site" description="Proton donor" evidence="16">
    <location>
        <position position="411"/>
    </location>
</feature>
<dbReference type="Pfam" id="PF00456">
    <property type="entry name" value="Transketolase_N"/>
    <property type="match status" value="1"/>
</dbReference>
<dbReference type="InterPro" id="IPR029061">
    <property type="entry name" value="THDP-binding"/>
</dbReference>
<dbReference type="InterPro" id="IPR055152">
    <property type="entry name" value="Transketolase-like_C_2"/>
</dbReference>
<keyword evidence="13 18" id="KW-0786">Thiamine pyrophosphate</keyword>
<evidence type="ECO:0000256" key="10">
    <source>
        <dbReference type="ARBA" id="ARBA00022723"/>
    </source>
</evidence>
<dbReference type="InterPro" id="IPR005478">
    <property type="entry name" value="Transketolase_bac-like"/>
</dbReference>
<keyword evidence="24" id="KW-1185">Reference proteome</keyword>
<dbReference type="PANTHER" id="PTHR43522:SF2">
    <property type="entry name" value="TRANSKETOLASE 1-RELATED"/>
    <property type="match status" value="1"/>
</dbReference>
<evidence type="ECO:0000313" key="23">
    <source>
        <dbReference type="EMBL" id="RIX59482.1"/>
    </source>
</evidence>
<evidence type="ECO:0000256" key="18">
    <source>
        <dbReference type="PIRSR" id="PIRSR605478-3"/>
    </source>
</evidence>
<evidence type="ECO:0000256" key="4">
    <source>
        <dbReference type="ARBA" id="ARBA00002931"/>
    </source>
</evidence>
<evidence type="ECO:0000256" key="11">
    <source>
        <dbReference type="ARBA" id="ARBA00022837"/>
    </source>
</evidence>
<dbReference type="PROSITE" id="PS00801">
    <property type="entry name" value="TRANSKETOLASE_1"/>
    <property type="match status" value="1"/>
</dbReference>
<keyword evidence="12 19" id="KW-0460">Magnesium</keyword>
<dbReference type="InterPro" id="IPR009014">
    <property type="entry name" value="Transketo_C/PFOR_II"/>
</dbReference>
<evidence type="ECO:0000256" key="2">
    <source>
        <dbReference type="ARBA" id="ARBA00001936"/>
    </source>
</evidence>
<evidence type="ECO:0000256" key="16">
    <source>
        <dbReference type="PIRSR" id="PIRSR605478-1"/>
    </source>
</evidence>
<keyword evidence="10 19" id="KW-0479">Metal-binding</keyword>
<dbReference type="CDD" id="cd02012">
    <property type="entry name" value="TPP_TK"/>
    <property type="match status" value="1"/>
</dbReference>
<dbReference type="FunFam" id="3.40.50.970:FF:000004">
    <property type="entry name" value="Transketolase"/>
    <property type="match status" value="1"/>
</dbReference>
<gene>
    <name evidence="23" type="primary">tkt</name>
    <name evidence="23" type="ORF">D3P08_04875</name>
</gene>
<evidence type="ECO:0000256" key="17">
    <source>
        <dbReference type="PIRSR" id="PIRSR605478-2"/>
    </source>
</evidence>
<dbReference type="Pfam" id="PF22613">
    <property type="entry name" value="Transketolase_C_1"/>
    <property type="match status" value="1"/>
</dbReference>
<dbReference type="EC" id="2.2.1.1" evidence="7 15"/>
<comment type="cofactor">
    <cofactor evidence="1">
        <name>Ca(2+)</name>
        <dbReference type="ChEBI" id="CHEBI:29108"/>
    </cofactor>
</comment>
<dbReference type="Pfam" id="PF02779">
    <property type="entry name" value="Transket_pyr"/>
    <property type="match status" value="1"/>
</dbReference>
<feature type="binding site" evidence="19">
    <location>
        <position position="189"/>
    </location>
    <ligand>
        <name>Mg(2+)</name>
        <dbReference type="ChEBI" id="CHEBI:18420"/>
    </ligand>
</feature>
<feature type="binding site" evidence="18">
    <location>
        <position position="437"/>
    </location>
    <ligand>
        <name>thiamine diphosphate</name>
        <dbReference type="ChEBI" id="CHEBI:58937"/>
    </ligand>
</feature>
<protein>
    <recommendedName>
        <fullName evidence="8 15">Transketolase</fullName>
        <ecNumber evidence="7 15">2.2.1.1</ecNumber>
    </recommendedName>
</protein>
<dbReference type="GO" id="GO:0005829">
    <property type="term" value="C:cytosol"/>
    <property type="evidence" value="ECO:0007669"/>
    <property type="project" value="TreeGrafter"/>
</dbReference>
<dbReference type="Gene3D" id="3.40.50.920">
    <property type="match status" value="1"/>
</dbReference>
<feature type="binding site" evidence="18">
    <location>
        <position position="70"/>
    </location>
    <ligand>
        <name>thiamine diphosphate</name>
        <dbReference type="ChEBI" id="CHEBI:58937"/>
    </ligand>
</feature>
<dbReference type="InterPro" id="IPR049557">
    <property type="entry name" value="Transketolase_CS"/>
</dbReference>
<comment type="similarity">
    <text evidence="5 21">Belongs to the transketolase family.</text>
</comment>
<keyword evidence="9 21" id="KW-0808">Transferase</keyword>
<evidence type="ECO:0000256" key="20">
    <source>
        <dbReference type="PIRSR" id="PIRSR605478-5"/>
    </source>
</evidence>
<dbReference type="CDD" id="cd07033">
    <property type="entry name" value="TPP_PYR_DXS_TK_like"/>
    <property type="match status" value="1"/>
</dbReference>
<evidence type="ECO:0000256" key="3">
    <source>
        <dbReference type="ARBA" id="ARBA00001941"/>
    </source>
</evidence>
<evidence type="ECO:0000313" key="24">
    <source>
        <dbReference type="Proteomes" id="UP000266482"/>
    </source>
</evidence>
<feature type="binding site" evidence="17">
    <location>
        <position position="469"/>
    </location>
    <ligand>
        <name>substrate</name>
    </ligand>
</feature>
<name>A0A3A1VIE7_9BACL</name>
<evidence type="ECO:0000256" key="13">
    <source>
        <dbReference type="ARBA" id="ARBA00023052"/>
    </source>
</evidence>
<comment type="cofactor">
    <cofactor evidence="2">
        <name>Mn(2+)</name>
        <dbReference type="ChEBI" id="CHEBI:29035"/>
    </cofactor>
</comment>
<dbReference type="AlphaFoldDB" id="A0A3A1VIE7"/>
<evidence type="ECO:0000256" key="21">
    <source>
        <dbReference type="RuleBase" id="RU004996"/>
    </source>
</evidence>
<feature type="binding site" evidence="18">
    <location>
        <position position="160"/>
    </location>
    <ligand>
        <name>thiamine diphosphate</name>
        <dbReference type="ChEBI" id="CHEBI:58937"/>
    </ligand>
</feature>
<dbReference type="FunFam" id="3.40.50.920:FF:000003">
    <property type="entry name" value="Transketolase"/>
    <property type="match status" value="1"/>
</dbReference>
<feature type="binding site" evidence="17">
    <location>
        <position position="520"/>
    </location>
    <ligand>
        <name>substrate</name>
    </ligand>
</feature>
<comment type="function">
    <text evidence="4 21">Catalyzes the transfer of a two-carbon ketol group from a ketose donor to an aldose acceptor, via a covalent intermediate with the cofactor thiamine pyrophosphate.</text>
</comment>
<comment type="catalytic activity">
    <reaction evidence="14 21">
        <text>D-sedoheptulose 7-phosphate + D-glyceraldehyde 3-phosphate = aldehydo-D-ribose 5-phosphate + D-xylulose 5-phosphate</text>
        <dbReference type="Rhea" id="RHEA:10508"/>
        <dbReference type="ChEBI" id="CHEBI:57483"/>
        <dbReference type="ChEBI" id="CHEBI:57737"/>
        <dbReference type="ChEBI" id="CHEBI:58273"/>
        <dbReference type="ChEBI" id="CHEBI:59776"/>
        <dbReference type="EC" id="2.2.1.1"/>
    </reaction>
</comment>
<reference evidence="23 24" key="1">
    <citation type="submission" date="2018-09" db="EMBL/GenBank/DDBJ databases">
        <title>Paenibacillus aracenensis nov. sp. isolated from a cave in southern Spain.</title>
        <authorList>
            <person name="Jurado V."/>
            <person name="Gutierrez-Patricio S."/>
            <person name="Gonzalez-Pimentel J.L."/>
            <person name="Miller A.Z."/>
            <person name="Laiz L."/>
            <person name="Saiz-Jimenez C."/>
        </authorList>
    </citation>
    <scope>NUCLEOTIDE SEQUENCE [LARGE SCALE GENOMIC DNA]</scope>
    <source>
        <strain evidence="23 24">DSM 22867</strain>
    </source>
</reference>
<dbReference type="Gene3D" id="3.40.50.970">
    <property type="match status" value="2"/>
</dbReference>
<feature type="binding site" evidence="17">
    <location>
        <position position="30"/>
    </location>
    <ligand>
        <name>substrate</name>
    </ligand>
</feature>
<dbReference type="Proteomes" id="UP000266482">
    <property type="component" value="Unassembled WGS sequence"/>
</dbReference>
<dbReference type="NCBIfam" id="TIGR00232">
    <property type="entry name" value="tktlase_bact"/>
    <property type="match status" value="1"/>
</dbReference>
<evidence type="ECO:0000256" key="12">
    <source>
        <dbReference type="ARBA" id="ARBA00022842"/>
    </source>
</evidence>
<evidence type="ECO:0000256" key="7">
    <source>
        <dbReference type="ARBA" id="ARBA00013152"/>
    </source>
</evidence>
<evidence type="ECO:0000256" key="15">
    <source>
        <dbReference type="NCBIfam" id="TIGR00232"/>
    </source>
</evidence>
<dbReference type="SUPFAM" id="SSF52922">
    <property type="entry name" value="TK C-terminal domain-like"/>
    <property type="match status" value="1"/>
</dbReference>
<dbReference type="PANTHER" id="PTHR43522">
    <property type="entry name" value="TRANSKETOLASE"/>
    <property type="match status" value="1"/>
</dbReference>
<feature type="binding site" evidence="17">
    <location>
        <position position="473"/>
    </location>
    <ligand>
        <name>substrate</name>
    </ligand>
</feature>
<dbReference type="FunFam" id="3.40.50.970:FF:000045">
    <property type="entry name" value="Transketolase"/>
    <property type="match status" value="1"/>
</dbReference>